<dbReference type="Pfam" id="PF00078">
    <property type="entry name" value="RVT_1"/>
    <property type="match status" value="1"/>
</dbReference>
<dbReference type="InterPro" id="IPR013762">
    <property type="entry name" value="Integrase-like_cat_sf"/>
</dbReference>
<protein>
    <submittedName>
        <fullName evidence="4">Enzymatic polyprotein</fullName>
    </submittedName>
</protein>
<dbReference type="GO" id="GO:0006310">
    <property type="term" value="P:DNA recombination"/>
    <property type="evidence" value="ECO:0007669"/>
    <property type="project" value="UniProtKB-KW"/>
</dbReference>
<dbReference type="GO" id="GO:0003677">
    <property type="term" value="F:DNA binding"/>
    <property type="evidence" value="ECO:0007669"/>
    <property type="project" value="InterPro"/>
</dbReference>
<dbReference type="SUPFAM" id="SSF56349">
    <property type="entry name" value="DNA breaking-rejoining enzymes"/>
    <property type="match status" value="1"/>
</dbReference>
<dbReference type="Gene3D" id="1.10.443.10">
    <property type="entry name" value="Intergrase catalytic core"/>
    <property type="match status" value="1"/>
</dbReference>
<dbReference type="InterPro" id="IPR011010">
    <property type="entry name" value="DNA_brk_join_enz"/>
</dbReference>
<dbReference type="SUPFAM" id="SSF56672">
    <property type="entry name" value="DNA/RNA polymerases"/>
    <property type="match status" value="1"/>
</dbReference>
<dbReference type="InterPro" id="IPR043502">
    <property type="entry name" value="DNA/RNA_pol_sf"/>
</dbReference>
<sequence length="1149" mass="128981">MNVDNDRVTDSSPNCDRNGEENGSTEMAGVLLSLQSSLKQLVQASKAQTEAFNNLRADILLQPDPNEEDKDVITEGTPNLLDLRTSLPNNSCPDEGTNNDFLDSLTQALLPNSKKSPDVEEKIAGLVNNILTGELSQDSVKERGEKYPPPANCKYLAATMVNEEIWDLLSRKNKSVDLAFQRVQEPLIHGLSSQTILADRLFKDIRDLQIRLRLRVQSLSDLKVPIQSAQTVDARETLTHVMDSIALFGHANWKLSMKRREIIKPDLNPPYTRLCKEEIKPTTKLFGDDLSKHLKSTNYDAIKHQHIEFEAEYPTQTVQPNKINFSAAEIMTIDAEIAKLITKEVLQVTNRVPDGFISNNFIRPKKDGAFRMILNLKPLNKFVDYHHFKMDTFRTAFKLIRPGCFMASVDLKDAYYSIPIAEEDRKLLMFQWKGKYYQFTCLPNGLSSAPRIFTKILKPVYARLRSIGHTCMGHIDDSLLVGQSFNSCDCHRNIADIVSLFTNLGFTIHPVKSVLQPQQKIDFLGFVLDSITMTVTLTAAKAMKVRSACQNLLFQKTTTIHSVAQVIGFLVSSFPAVEYAEMHYRHLELDKISALRANKGNFDSIMALSVQSKTELTWWVNNVLTASKPISHGNPDLTLTIDASNVGWGAVCGDTSTGGFWSLEEQRYHINFLELKALLLGLKSLCVAFSEKHVLVQSDNTTTVAYLNAMGGSKNIQADKESRVLKESTEWSLSQEVFNAIQERWGKCDIDLFASRLNFKVPQYVSWRPDPGAQVINALLMNWKPHYFYTFPPFSLLATCLQKIEQDQSTGILIVPMWTTQPWFTLLMNLLTDNPLVLPQTDSLLFLPHSNAVHPLSRQLQLMACKVSGSPSSRELFQAKLPTSSCSLGQLSACMNKDYLTNTARSALSAIILPTDNVNIGSHPIVSRFMKGIFKNNPPAPRYRSTWDVSPVLSYLSSLPKPNQSSLKSLTLKLVMLVALVSAQRGQSLHMLDIQFMKEGDTFFEFAFPEHIKQSHPRYEVPSVLLQAYPADQSLCIFAHLKEYLQRTKLLRGNETKLFLSHAKPHHRASRDTISRWIHSVTAEAGVDVTTFKPLSTRAAAASKAKNSSVPVKEILDTAGWSSERTFDRFYNKPVQKVGGFVTSVLAID</sequence>
<dbReference type="Gene3D" id="3.30.70.270">
    <property type="match status" value="1"/>
</dbReference>
<accession>A0AAD9QEP0</accession>
<dbReference type="Gene3D" id="3.10.10.10">
    <property type="entry name" value="HIV Type 1 Reverse Transcriptase, subunit A, domain 1"/>
    <property type="match status" value="1"/>
</dbReference>
<proteinExistence type="predicted"/>
<feature type="region of interest" description="Disordered" evidence="2">
    <location>
        <begin position="1"/>
        <end position="23"/>
    </location>
</feature>
<dbReference type="PROSITE" id="PS50878">
    <property type="entry name" value="RT_POL"/>
    <property type="match status" value="1"/>
</dbReference>
<name>A0AAD9QEP0_ACRCE</name>
<keyword evidence="5" id="KW-1185">Reference proteome</keyword>
<evidence type="ECO:0000313" key="5">
    <source>
        <dbReference type="Proteomes" id="UP001249851"/>
    </source>
</evidence>
<dbReference type="Proteomes" id="UP001249851">
    <property type="component" value="Unassembled WGS sequence"/>
</dbReference>
<dbReference type="EMBL" id="JARQWQ010000039">
    <property type="protein sequence ID" value="KAK2559566.1"/>
    <property type="molecule type" value="Genomic_DNA"/>
</dbReference>
<dbReference type="InterPro" id="IPR000477">
    <property type="entry name" value="RT_dom"/>
</dbReference>
<dbReference type="CDD" id="cd09275">
    <property type="entry name" value="RNase_HI_RT_DIRS1"/>
    <property type="match status" value="1"/>
</dbReference>
<reference evidence="4" key="2">
    <citation type="journal article" date="2023" name="Science">
        <title>Genomic signatures of disease resistance in endangered staghorn corals.</title>
        <authorList>
            <person name="Vollmer S.V."/>
            <person name="Selwyn J.D."/>
            <person name="Despard B.A."/>
            <person name="Roesel C.L."/>
        </authorList>
    </citation>
    <scope>NUCLEOTIDE SEQUENCE</scope>
    <source>
        <strain evidence="4">K2</strain>
    </source>
</reference>
<dbReference type="AlphaFoldDB" id="A0AAD9QEP0"/>
<organism evidence="4 5">
    <name type="scientific">Acropora cervicornis</name>
    <name type="common">Staghorn coral</name>
    <dbReference type="NCBI Taxonomy" id="6130"/>
    <lineage>
        <taxon>Eukaryota</taxon>
        <taxon>Metazoa</taxon>
        <taxon>Cnidaria</taxon>
        <taxon>Anthozoa</taxon>
        <taxon>Hexacorallia</taxon>
        <taxon>Scleractinia</taxon>
        <taxon>Astrocoeniina</taxon>
        <taxon>Acroporidae</taxon>
        <taxon>Acropora</taxon>
    </lineage>
</organism>
<gene>
    <name evidence="4" type="ORF">P5673_017636</name>
</gene>
<dbReference type="PANTHER" id="PTHR33050">
    <property type="entry name" value="REVERSE TRANSCRIPTASE DOMAIN-CONTAINING PROTEIN"/>
    <property type="match status" value="1"/>
</dbReference>
<dbReference type="GO" id="GO:0015074">
    <property type="term" value="P:DNA integration"/>
    <property type="evidence" value="ECO:0007669"/>
    <property type="project" value="InterPro"/>
</dbReference>
<keyword evidence="1" id="KW-0233">DNA recombination</keyword>
<evidence type="ECO:0000313" key="4">
    <source>
        <dbReference type="EMBL" id="KAK2559566.1"/>
    </source>
</evidence>
<dbReference type="PANTHER" id="PTHR33050:SF7">
    <property type="entry name" value="RIBONUCLEASE H"/>
    <property type="match status" value="1"/>
</dbReference>
<evidence type="ECO:0000259" key="3">
    <source>
        <dbReference type="PROSITE" id="PS50878"/>
    </source>
</evidence>
<dbReference type="InterPro" id="IPR052055">
    <property type="entry name" value="Hepadnavirus_pol/RT"/>
</dbReference>
<evidence type="ECO:0000256" key="2">
    <source>
        <dbReference type="SAM" id="MobiDB-lite"/>
    </source>
</evidence>
<feature type="compositionally biased region" description="Polar residues" evidence="2">
    <location>
        <begin position="10"/>
        <end position="23"/>
    </location>
</feature>
<dbReference type="InterPro" id="IPR043128">
    <property type="entry name" value="Rev_trsase/Diguanyl_cyclase"/>
</dbReference>
<comment type="caution">
    <text evidence="4">The sequence shown here is derived from an EMBL/GenBank/DDBJ whole genome shotgun (WGS) entry which is preliminary data.</text>
</comment>
<reference evidence="4" key="1">
    <citation type="journal article" date="2023" name="G3 (Bethesda)">
        <title>Whole genome assembly and annotation of the endangered Caribbean coral Acropora cervicornis.</title>
        <authorList>
            <person name="Selwyn J.D."/>
            <person name="Vollmer S.V."/>
        </authorList>
    </citation>
    <scope>NUCLEOTIDE SEQUENCE</scope>
    <source>
        <strain evidence="4">K2</strain>
    </source>
</reference>
<dbReference type="CDD" id="cd03714">
    <property type="entry name" value="RT_DIRS1"/>
    <property type="match status" value="1"/>
</dbReference>
<feature type="domain" description="Reverse transcriptase" evidence="3">
    <location>
        <begin position="344"/>
        <end position="528"/>
    </location>
</feature>
<evidence type="ECO:0000256" key="1">
    <source>
        <dbReference type="ARBA" id="ARBA00023172"/>
    </source>
</evidence>